<sequence length="169" mass="18404">MLIPPANALDERLPGSVTGPLALDDVDELIVLQRACWVQEAIANDTLDTPPLHETREDVLADAAQWDTVVVRVGHRLVAAVRGRLDGDAWDVGRLMVAPDLAGRGVGSALLELAESLAPSEATHFALFTGARSERNIRTYERAGYRVEPQDDEARAHGIVRLTKPIVRD</sequence>
<dbReference type="InterPro" id="IPR016181">
    <property type="entry name" value="Acyl_CoA_acyltransferase"/>
</dbReference>
<organism evidence="2 3">
    <name type="scientific">Pseudoclavibacter chungangensis</name>
    <dbReference type="NCBI Taxonomy" id="587635"/>
    <lineage>
        <taxon>Bacteria</taxon>
        <taxon>Bacillati</taxon>
        <taxon>Actinomycetota</taxon>
        <taxon>Actinomycetes</taxon>
        <taxon>Micrococcales</taxon>
        <taxon>Microbacteriaceae</taxon>
        <taxon>Pseudoclavibacter</taxon>
    </lineage>
</organism>
<dbReference type="AlphaFoldDB" id="A0A7J5C2T8"/>
<comment type="caution">
    <text evidence="2">The sequence shown here is derived from an EMBL/GenBank/DDBJ whole genome shotgun (WGS) entry which is preliminary data.</text>
</comment>
<gene>
    <name evidence="2" type="ORF">F8O01_00760</name>
</gene>
<feature type="domain" description="N-acetyltransferase" evidence="1">
    <location>
        <begin position="16"/>
        <end position="167"/>
    </location>
</feature>
<accession>A0A7J5C2T8</accession>
<reference evidence="2 3" key="1">
    <citation type="submission" date="2019-09" db="EMBL/GenBank/DDBJ databases">
        <title>Phylogeny of genus Pseudoclavibacter and closely related genus.</title>
        <authorList>
            <person name="Li Y."/>
        </authorList>
    </citation>
    <scope>NUCLEOTIDE SEQUENCE [LARGE SCALE GENOMIC DNA]</scope>
    <source>
        <strain evidence="2 3">DSM 23821</strain>
    </source>
</reference>
<dbReference type="OrthoDB" id="4322031at2"/>
<dbReference type="InterPro" id="IPR000182">
    <property type="entry name" value="GNAT_dom"/>
</dbReference>
<dbReference type="RefSeq" id="WP_158038944.1">
    <property type="nucleotide sequence ID" value="NZ_JACCFV010000001.1"/>
</dbReference>
<evidence type="ECO:0000259" key="1">
    <source>
        <dbReference type="PROSITE" id="PS51186"/>
    </source>
</evidence>
<dbReference type="GO" id="GO:0016747">
    <property type="term" value="F:acyltransferase activity, transferring groups other than amino-acyl groups"/>
    <property type="evidence" value="ECO:0007669"/>
    <property type="project" value="InterPro"/>
</dbReference>
<evidence type="ECO:0000313" key="3">
    <source>
        <dbReference type="Proteomes" id="UP000467240"/>
    </source>
</evidence>
<dbReference type="PROSITE" id="PS51186">
    <property type="entry name" value="GNAT"/>
    <property type="match status" value="1"/>
</dbReference>
<dbReference type="CDD" id="cd04301">
    <property type="entry name" value="NAT_SF"/>
    <property type="match status" value="1"/>
</dbReference>
<dbReference type="Gene3D" id="3.40.630.30">
    <property type="match status" value="1"/>
</dbReference>
<dbReference type="EMBL" id="WBJZ01000001">
    <property type="protein sequence ID" value="KAB1662512.1"/>
    <property type="molecule type" value="Genomic_DNA"/>
</dbReference>
<dbReference type="Pfam" id="PF00583">
    <property type="entry name" value="Acetyltransf_1"/>
    <property type="match status" value="1"/>
</dbReference>
<name>A0A7J5C2T8_9MICO</name>
<dbReference type="Proteomes" id="UP000467240">
    <property type="component" value="Unassembled WGS sequence"/>
</dbReference>
<evidence type="ECO:0000313" key="2">
    <source>
        <dbReference type="EMBL" id="KAB1662512.1"/>
    </source>
</evidence>
<protein>
    <submittedName>
        <fullName evidence="2">GNAT family N-acetyltransferase</fullName>
    </submittedName>
</protein>
<keyword evidence="2" id="KW-0808">Transferase</keyword>
<dbReference type="SUPFAM" id="SSF55729">
    <property type="entry name" value="Acyl-CoA N-acyltransferases (Nat)"/>
    <property type="match status" value="1"/>
</dbReference>
<proteinExistence type="predicted"/>
<keyword evidence="3" id="KW-1185">Reference proteome</keyword>